<name>A0A923E3X8_9ACTO</name>
<evidence type="ECO:0000313" key="3">
    <source>
        <dbReference type="Proteomes" id="UP000617426"/>
    </source>
</evidence>
<dbReference type="GO" id="GO:0006950">
    <property type="term" value="P:response to stress"/>
    <property type="evidence" value="ECO:0007669"/>
    <property type="project" value="UniProtKB-ARBA"/>
</dbReference>
<keyword evidence="2" id="KW-0482">Metalloprotease</keyword>
<evidence type="ECO:0000259" key="1">
    <source>
        <dbReference type="SMART" id="SM00731"/>
    </source>
</evidence>
<comment type="caution">
    <text evidence="2">The sequence shown here is derived from an EMBL/GenBank/DDBJ whole genome shotgun (WGS) entry which is preliminary data.</text>
</comment>
<feature type="domain" description="SprT-like" evidence="1">
    <location>
        <begin position="1"/>
        <end position="140"/>
    </location>
</feature>
<keyword evidence="2" id="KW-0378">Hydrolase</keyword>
<dbReference type="SMART" id="SM00731">
    <property type="entry name" value="SprT"/>
    <property type="match status" value="1"/>
</dbReference>
<proteinExistence type="predicted"/>
<gene>
    <name evidence="2" type="ORF">HD592_000295</name>
</gene>
<dbReference type="GO" id="GO:0008237">
    <property type="term" value="F:metallopeptidase activity"/>
    <property type="evidence" value="ECO:0007669"/>
    <property type="project" value="UniProtKB-KW"/>
</dbReference>
<keyword evidence="2" id="KW-0645">Protease</keyword>
<dbReference type="RefSeq" id="WP_184451408.1">
    <property type="nucleotide sequence ID" value="NZ_JACHMK010000001.1"/>
</dbReference>
<accession>A0A923E3X8</accession>
<dbReference type="Gene3D" id="3.30.2010.10">
    <property type="entry name" value="Metalloproteases ('zincins'), catalytic domain"/>
    <property type="match status" value="1"/>
</dbReference>
<reference evidence="2" key="1">
    <citation type="submission" date="2020-08" db="EMBL/GenBank/DDBJ databases">
        <title>Sequencing the genomes of 1000 actinobacteria strains.</title>
        <authorList>
            <person name="Klenk H.-P."/>
        </authorList>
    </citation>
    <scope>NUCLEOTIDE SEQUENCE</scope>
    <source>
        <strain evidence="2">DSM 10695</strain>
    </source>
</reference>
<dbReference type="InterPro" id="IPR006640">
    <property type="entry name" value="SprT-like_domain"/>
</dbReference>
<evidence type="ECO:0000313" key="2">
    <source>
        <dbReference type="EMBL" id="MBB6333730.1"/>
    </source>
</evidence>
<dbReference type="EMBL" id="JACHMK010000001">
    <property type="protein sequence ID" value="MBB6333730.1"/>
    <property type="molecule type" value="Genomic_DNA"/>
</dbReference>
<organism evidence="2 3">
    <name type="scientific">Schaalia hyovaginalis</name>
    <dbReference type="NCBI Taxonomy" id="29316"/>
    <lineage>
        <taxon>Bacteria</taxon>
        <taxon>Bacillati</taxon>
        <taxon>Actinomycetota</taxon>
        <taxon>Actinomycetes</taxon>
        <taxon>Actinomycetales</taxon>
        <taxon>Actinomycetaceae</taxon>
        <taxon>Schaalia</taxon>
    </lineage>
</organism>
<dbReference type="AlphaFoldDB" id="A0A923E3X8"/>
<keyword evidence="3" id="KW-1185">Reference proteome</keyword>
<sequence length="173" mass="19271">MKRELARAQARALMEASGLGDWRFRFDTARRRAGSCVHSTRTITLSGPLTELYDADTVRGVILHEIAHALVGASHRHDAVWKKQARTLGAPDSARLPASLPRPEEPWVGTCPKCGAQRRLFRAPRRVTSCGVCARVFDPERILRWTREGEPTEPGGPYARELARMLHAMPPVS</sequence>
<dbReference type="Pfam" id="PF10263">
    <property type="entry name" value="SprT-like"/>
    <property type="match status" value="1"/>
</dbReference>
<dbReference type="Proteomes" id="UP000617426">
    <property type="component" value="Unassembled WGS sequence"/>
</dbReference>
<protein>
    <submittedName>
        <fullName evidence="2">SprT family Zn-dependent metalloprotease</fullName>
    </submittedName>
</protein>